<dbReference type="GO" id="GO:0009228">
    <property type="term" value="P:thiamine biosynthetic process"/>
    <property type="evidence" value="ECO:0007669"/>
    <property type="project" value="UniProtKB-KW"/>
</dbReference>
<name>A0A1X7AL22_9GAMM</name>
<protein>
    <recommendedName>
        <fullName evidence="1">Aminopyrimidine aminohydrolase</fullName>
        <ecNumber evidence="1">3.5.99.2</ecNumber>
    </recommendedName>
</protein>
<dbReference type="PANTHER" id="PTHR43198:SF2">
    <property type="entry name" value="SI:CH1073-67J19.1-RELATED"/>
    <property type="match status" value="1"/>
</dbReference>
<dbReference type="GO" id="GO:0009229">
    <property type="term" value="P:thiamine diphosphate biosynthetic process"/>
    <property type="evidence" value="ECO:0007669"/>
    <property type="project" value="UniProtKB-UniPathway"/>
</dbReference>
<dbReference type="InterPro" id="IPR027574">
    <property type="entry name" value="Thiaminase_II"/>
</dbReference>
<evidence type="ECO:0000259" key="2">
    <source>
        <dbReference type="Pfam" id="PF03070"/>
    </source>
</evidence>
<keyword evidence="1 3" id="KW-0378">Hydrolase</keyword>
<dbReference type="CDD" id="cd19367">
    <property type="entry name" value="TenA_C_ScTHI20-like"/>
    <property type="match status" value="1"/>
</dbReference>
<comment type="catalytic activity">
    <reaction evidence="1">
        <text>4-amino-5-aminomethyl-2-methylpyrimidine + H2O = 4-amino-5-hydroxymethyl-2-methylpyrimidine + NH4(+)</text>
        <dbReference type="Rhea" id="RHEA:31799"/>
        <dbReference type="ChEBI" id="CHEBI:15377"/>
        <dbReference type="ChEBI" id="CHEBI:16892"/>
        <dbReference type="ChEBI" id="CHEBI:28938"/>
        <dbReference type="ChEBI" id="CHEBI:63416"/>
        <dbReference type="EC" id="3.5.99.2"/>
    </reaction>
</comment>
<evidence type="ECO:0000313" key="3">
    <source>
        <dbReference type="EMBL" id="SMA48496.1"/>
    </source>
</evidence>
<dbReference type="Proteomes" id="UP000196573">
    <property type="component" value="Unassembled WGS sequence"/>
</dbReference>
<dbReference type="InterPro" id="IPR004305">
    <property type="entry name" value="Thiaminase-2/PQQC"/>
</dbReference>
<comment type="function">
    <text evidence="1">Catalyzes an amino-pyrimidine hydrolysis reaction at the C5' of the pyrimidine moiety of thiamine compounds, a reaction that is part of a thiamine salvage pathway.</text>
</comment>
<sequence length="222" mass="25306">MNTADLIASCQQDWNDYTRHRFLIELGNGTLPKEVFQHYLEQDYLFLIQFSRAYALAVYKSDNFAEMRKPLEALHGLISHETRLHVEYCEQWGLTEQDMMNIPEATGTVAYTRLVLDAGQSGSLTDLYAALAPCSIGYGHIGRWLANSPNTVWEGNPYREWIETYNGEEYQAGVQASQEQLDELLAEIPDDSRSAARIKKIFRSATCMEVAFWEQGYEALAS</sequence>
<proteinExistence type="inferred from homology"/>
<accession>A0A1X7AL22</accession>
<dbReference type="Pfam" id="PF03070">
    <property type="entry name" value="TENA_THI-4"/>
    <property type="match status" value="1"/>
</dbReference>
<reference evidence="3 4" key="1">
    <citation type="submission" date="2017-03" db="EMBL/GenBank/DDBJ databases">
        <authorList>
            <person name="Afonso C.L."/>
            <person name="Miller P.J."/>
            <person name="Scott M.A."/>
            <person name="Spackman E."/>
            <person name="Goraichik I."/>
            <person name="Dimitrov K.M."/>
            <person name="Suarez D.L."/>
            <person name="Swayne D.E."/>
        </authorList>
    </citation>
    <scope>NUCLEOTIDE SEQUENCE [LARGE SCALE GENOMIC DNA]</scope>
    <source>
        <strain evidence="3">SB41UT1</strain>
    </source>
</reference>
<dbReference type="GO" id="GO:0050334">
    <property type="term" value="F:thiaminase activity"/>
    <property type="evidence" value="ECO:0007669"/>
    <property type="project" value="UniProtKB-EC"/>
</dbReference>
<dbReference type="GO" id="GO:0005829">
    <property type="term" value="C:cytosol"/>
    <property type="evidence" value="ECO:0007669"/>
    <property type="project" value="TreeGrafter"/>
</dbReference>
<dbReference type="Gene3D" id="1.20.910.10">
    <property type="entry name" value="Heme oxygenase-like"/>
    <property type="match status" value="1"/>
</dbReference>
<dbReference type="InterPro" id="IPR050967">
    <property type="entry name" value="Thiamine_Salvage_TenA"/>
</dbReference>
<feature type="domain" description="Thiaminase-2/PQQC" evidence="2">
    <location>
        <begin position="10"/>
        <end position="218"/>
    </location>
</feature>
<dbReference type="UniPathway" id="UPA00060"/>
<gene>
    <name evidence="3" type="primary">tenA</name>
    <name evidence="3" type="ORF">EHSB41UT_02766</name>
</gene>
<dbReference type="RefSeq" id="WP_087110863.1">
    <property type="nucleotide sequence ID" value="NZ_CBCSCN010000006.1"/>
</dbReference>
<comment type="pathway">
    <text evidence="1">Cofactor biosynthesis; thiamine diphosphate biosynthesis.</text>
</comment>
<organism evidence="3 4">
    <name type="scientific">Parendozoicomonas haliclonae</name>
    <dbReference type="NCBI Taxonomy" id="1960125"/>
    <lineage>
        <taxon>Bacteria</taxon>
        <taxon>Pseudomonadati</taxon>
        <taxon>Pseudomonadota</taxon>
        <taxon>Gammaproteobacteria</taxon>
        <taxon>Oceanospirillales</taxon>
        <taxon>Endozoicomonadaceae</taxon>
        <taxon>Parendozoicomonas</taxon>
    </lineage>
</organism>
<dbReference type="InterPro" id="IPR016084">
    <property type="entry name" value="Haem_Oase-like_multi-hlx"/>
</dbReference>
<dbReference type="SUPFAM" id="SSF48613">
    <property type="entry name" value="Heme oxygenase-like"/>
    <property type="match status" value="1"/>
</dbReference>
<dbReference type="NCBIfam" id="TIGR04306">
    <property type="entry name" value="salvage_TenA"/>
    <property type="match status" value="1"/>
</dbReference>
<comment type="similarity">
    <text evidence="1">Belongs to the TenA family.</text>
</comment>
<dbReference type="EC" id="3.5.99.2" evidence="1"/>
<evidence type="ECO:0000313" key="4">
    <source>
        <dbReference type="Proteomes" id="UP000196573"/>
    </source>
</evidence>
<keyword evidence="4" id="KW-1185">Reference proteome</keyword>
<dbReference type="AlphaFoldDB" id="A0A1X7AL22"/>
<dbReference type="PANTHER" id="PTHR43198">
    <property type="entry name" value="BIFUNCTIONAL TH2 PROTEIN"/>
    <property type="match status" value="1"/>
</dbReference>
<dbReference type="OrthoDB" id="34166at2"/>
<evidence type="ECO:0000256" key="1">
    <source>
        <dbReference type="RuleBase" id="RU363093"/>
    </source>
</evidence>
<comment type="catalytic activity">
    <reaction evidence="1">
        <text>thiamine + H2O = 5-(2-hydroxyethyl)-4-methylthiazole + 4-amino-5-hydroxymethyl-2-methylpyrimidine + H(+)</text>
        <dbReference type="Rhea" id="RHEA:17509"/>
        <dbReference type="ChEBI" id="CHEBI:15377"/>
        <dbReference type="ChEBI" id="CHEBI:15378"/>
        <dbReference type="ChEBI" id="CHEBI:16892"/>
        <dbReference type="ChEBI" id="CHEBI:17957"/>
        <dbReference type="ChEBI" id="CHEBI:18385"/>
        <dbReference type="EC" id="3.5.99.2"/>
    </reaction>
</comment>
<keyword evidence="1" id="KW-0784">Thiamine biosynthesis</keyword>
<dbReference type="EMBL" id="FWPT01000006">
    <property type="protein sequence ID" value="SMA48496.1"/>
    <property type="molecule type" value="Genomic_DNA"/>
</dbReference>